<reference evidence="4 5" key="1">
    <citation type="submission" date="2016-10" db="EMBL/GenBank/DDBJ databases">
        <authorList>
            <person name="de Groot N.N."/>
        </authorList>
    </citation>
    <scope>NUCLEOTIDE SEQUENCE [LARGE SCALE GENOMIC DNA]</scope>
    <source>
        <strain evidence="4 5">DSM 44215</strain>
    </source>
</reference>
<dbReference type="InterPro" id="IPR016181">
    <property type="entry name" value="Acyl_CoA_acyltransferase"/>
</dbReference>
<sequence>MPASQSGWWECRSCGNLWQESQSSRRLRKWCRKCAGKQGAEVNRGNAATASRIAVHLQGEWIDEKPHTSVSAKSNYKAAWRCGTCGHEWRATVKNRSNGSGCPRCYRLSDKTGAASARSRAAAKSDPLSDYPIAAWWSDRNPHTPEGVSRGSAEPAWWNCSTCGTEFSRTPKGIRGEAVQCEACSYTHRGTSYAANAATANPLSEELRGQLVDPALGVTSAGSNTKLQWVCADGHMWWAAPKDRGRGNGCPACAKHISRAEIEVADFVRTLTGDVVTSTRSVIAPNELDIYIPSKNIAVEFNGLYWHSEDAGKDRHYHQRKWQRCADKGIQMVTVWEDDWRDRRDICQRMIARKLGVSQERRLNARSLTVTAVDRVEVRDFLEANHIQGATAMSEAFGLRDGGELVAVMCMKWRTKTEVELVRFATSVIVRGGHSRLLKHAVAAMQPQRVVTFADHAVSDGGLYEQCGFIKDGELRPDYTYYFRGERVHKFLFRLKRFRNDPNLLWDESWTEQQAAAENKIPRIWDYGKTRYVLDIPG</sequence>
<protein>
    <submittedName>
        <fullName evidence="4">Probable Zinc-ribbon domain-containing protein</fullName>
    </submittedName>
</protein>
<dbReference type="EMBL" id="FNLM01000007">
    <property type="protein sequence ID" value="SDT84178.1"/>
    <property type="molecule type" value="Genomic_DNA"/>
</dbReference>
<dbReference type="SUPFAM" id="SSF55729">
    <property type="entry name" value="Acyl-CoA N-acyltransferases (Nat)"/>
    <property type="match status" value="1"/>
</dbReference>
<dbReference type="Pfam" id="PF14311">
    <property type="entry name" value="DUF4379"/>
    <property type="match status" value="3"/>
</dbReference>
<dbReference type="PANTHER" id="PTHR37317:SF1">
    <property type="entry name" value="ZINC-RIBBON DOMAIN-CONTAINING PROTEIN-RELATED"/>
    <property type="match status" value="1"/>
</dbReference>
<dbReference type="Proteomes" id="UP000183180">
    <property type="component" value="Unassembled WGS sequence"/>
</dbReference>
<dbReference type="PANTHER" id="PTHR37317">
    <property type="entry name" value="BLR8090 PROTEIN"/>
    <property type="match status" value="1"/>
</dbReference>
<feature type="domain" description="Treble clef zinc finger" evidence="1">
    <location>
        <begin position="60"/>
        <end position="107"/>
    </location>
</feature>
<dbReference type="Gene3D" id="3.40.960.10">
    <property type="entry name" value="VSR Endonuclease"/>
    <property type="match status" value="1"/>
</dbReference>
<organism evidence="4 5">
    <name type="scientific">Gordonia westfalica</name>
    <dbReference type="NCBI Taxonomy" id="158898"/>
    <lineage>
        <taxon>Bacteria</taxon>
        <taxon>Bacillati</taxon>
        <taxon>Actinomycetota</taxon>
        <taxon>Actinomycetes</taxon>
        <taxon>Mycobacteriales</taxon>
        <taxon>Gordoniaceae</taxon>
        <taxon>Gordonia</taxon>
    </lineage>
</organism>
<dbReference type="AlphaFoldDB" id="A0A1H2DP79"/>
<name>A0A1H2DP79_9ACTN</name>
<accession>A0A1H2DP79</accession>
<feature type="domain" description="Treble clef zinc finger" evidence="1">
    <location>
        <begin position="220"/>
        <end position="256"/>
    </location>
</feature>
<evidence type="ECO:0000313" key="3">
    <source>
        <dbReference type="EMBL" id="SDT84680.1"/>
    </source>
</evidence>
<dbReference type="InterPro" id="IPR025487">
    <property type="entry name" value="DUF4379"/>
</dbReference>
<dbReference type="EMBL" id="FNLM01000010">
    <property type="protein sequence ID" value="SDT84680.1"/>
    <property type="molecule type" value="Genomic_DNA"/>
</dbReference>
<dbReference type="SUPFAM" id="SSF52980">
    <property type="entry name" value="Restriction endonuclease-like"/>
    <property type="match status" value="1"/>
</dbReference>
<dbReference type="STRING" id="158898.SAMN04488548_1075"/>
<evidence type="ECO:0000313" key="2">
    <source>
        <dbReference type="EMBL" id="SDT84178.1"/>
    </source>
</evidence>
<dbReference type="EMBL" id="FNLM01000010">
    <property type="protein sequence ID" value="SDT84702.1"/>
    <property type="molecule type" value="Genomic_DNA"/>
</dbReference>
<feature type="domain" description="Treble clef zinc finger" evidence="1">
    <location>
        <begin position="133"/>
        <end position="185"/>
    </location>
</feature>
<evidence type="ECO:0000313" key="4">
    <source>
        <dbReference type="EMBL" id="SDT84702.1"/>
    </source>
</evidence>
<gene>
    <name evidence="2" type="ORF">SAMN04488548_1075</name>
    <name evidence="3" type="ORF">SAMN04488548_11018</name>
    <name evidence="4" type="ORF">SAMN04488548_11025</name>
</gene>
<proteinExistence type="predicted"/>
<evidence type="ECO:0000313" key="5">
    <source>
        <dbReference type="Proteomes" id="UP000183180"/>
    </source>
</evidence>
<evidence type="ECO:0000259" key="1">
    <source>
        <dbReference type="Pfam" id="PF14311"/>
    </source>
</evidence>
<dbReference type="CDD" id="cd22328">
    <property type="entry name" value="Hef-like"/>
    <property type="match status" value="1"/>
</dbReference>
<dbReference type="InterPro" id="IPR011335">
    <property type="entry name" value="Restrct_endonuc-II-like"/>
</dbReference>